<reference evidence="3" key="1">
    <citation type="submission" date="2022-09" db="EMBL/GenBank/DDBJ databases">
        <title>Intensive care unit water sources are persistently colonized with multi-drug resistant bacteria and are the site of extensive horizontal gene transfer of antibiotic resistance genes.</title>
        <authorList>
            <person name="Diorio-Toth L."/>
        </authorList>
    </citation>
    <scope>NUCLEOTIDE SEQUENCE</scope>
    <source>
        <strain evidence="3">GD03676</strain>
    </source>
</reference>
<sequence length="324" mass="34069">MAATGAARIPLTVVGGFLGAGKTTLLNHVLSTSRRRAAVLVNDFGPIDIDAGLVAQRADAVIRLANGCVCCSMAGGLDDALARVLALDPLPEWIVIEASGVSDPSRIAQVGMCDPLLQLEGVVVLVDVANVRALAADPLLSDTVARQLKAADLLVLNKTDLATPQALAEVQGWLKDVTQGAAMIAAREGRVDLRYLSGEAMPGASVHECAHAGCDHAGHRGAMPGQDPDHPFQSWLWEAPGTLNADHLAGQLRQMPRQLLRAKGWVRTDRHGLVLVQWAGRRVRYDTQAAPPDGLGATGLVFIGLRDAIDPRQVSAMLAPATAS</sequence>
<dbReference type="Pfam" id="PF07683">
    <property type="entry name" value="CobW_C"/>
    <property type="match status" value="1"/>
</dbReference>
<dbReference type="AlphaFoldDB" id="A0AA43B2L5"/>
<dbReference type="SMART" id="SM00833">
    <property type="entry name" value="CobW_C"/>
    <property type="match status" value="1"/>
</dbReference>
<dbReference type="CDD" id="cd03112">
    <property type="entry name" value="CobW-like"/>
    <property type="match status" value="1"/>
</dbReference>
<dbReference type="Proteomes" id="UP001161276">
    <property type="component" value="Unassembled WGS sequence"/>
</dbReference>
<feature type="domain" description="CobW C-terminal" evidence="2">
    <location>
        <begin position="232"/>
        <end position="322"/>
    </location>
</feature>
<organism evidence="3 4">
    <name type="scientific">Achromobacter marplatensis</name>
    <dbReference type="NCBI Taxonomy" id="470868"/>
    <lineage>
        <taxon>Bacteria</taxon>
        <taxon>Pseudomonadati</taxon>
        <taxon>Pseudomonadota</taxon>
        <taxon>Betaproteobacteria</taxon>
        <taxon>Burkholderiales</taxon>
        <taxon>Alcaligenaceae</taxon>
        <taxon>Achromobacter</taxon>
    </lineage>
</organism>
<name>A0AA43B2L5_9BURK</name>
<dbReference type="InterPro" id="IPR003495">
    <property type="entry name" value="CobW/HypB/UreG_nucleotide-bd"/>
</dbReference>
<dbReference type="InterPro" id="IPR027417">
    <property type="entry name" value="P-loop_NTPase"/>
</dbReference>
<dbReference type="InterPro" id="IPR011629">
    <property type="entry name" value="CobW-like_C"/>
</dbReference>
<comment type="function">
    <text evidence="1">Zinc chaperone that directly transfers zinc cofactor to target proteins, thereby activating them. Zinc is transferred from the CXCC motif in the GTPase domain to the zinc binding site in target proteins in a process requiring GTP hydrolysis.</text>
</comment>
<proteinExistence type="predicted"/>
<dbReference type="EMBL" id="JAOCKG010000006">
    <property type="protein sequence ID" value="MDH2051842.1"/>
    <property type="molecule type" value="Genomic_DNA"/>
</dbReference>
<dbReference type="SUPFAM" id="SSF90002">
    <property type="entry name" value="Hypothetical protein YjiA, C-terminal domain"/>
    <property type="match status" value="1"/>
</dbReference>
<accession>A0AA43B2L5</accession>
<comment type="caution">
    <text evidence="3">The sequence shown here is derived from an EMBL/GenBank/DDBJ whole genome shotgun (WGS) entry which is preliminary data.</text>
</comment>
<evidence type="ECO:0000259" key="2">
    <source>
        <dbReference type="SMART" id="SM00833"/>
    </source>
</evidence>
<protein>
    <submittedName>
        <fullName evidence="3">GTP-binding protein</fullName>
    </submittedName>
</protein>
<dbReference type="SUPFAM" id="SSF52540">
    <property type="entry name" value="P-loop containing nucleoside triphosphate hydrolases"/>
    <property type="match status" value="1"/>
</dbReference>
<dbReference type="PANTHER" id="PTHR13748:SF62">
    <property type="entry name" value="COBW DOMAIN-CONTAINING PROTEIN"/>
    <property type="match status" value="1"/>
</dbReference>
<dbReference type="RefSeq" id="WP_280027384.1">
    <property type="nucleotide sequence ID" value="NZ_JAOCKG010000006.1"/>
</dbReference>
<dbReference type="Gene3D" id="3.40.50.300">
    <property type="entry name" value="P-loop containing nucleotide triphosphate hydrolases"/>
    <property type="match status" value="1"/>
</dbReference>
<dbReference type="GO" id="GO:0005737">
    <property type="term" value="C:cytoplasm"/>
    <property type="evidence" value="ECO:0007669"/>
    <property type="project" value="TreeGrafter"/>
</dbReference>
<dbReference type="InterPro" id="IPR051316">
    <property type="entry name" value="Zinc-reg_GTPase_activator"/>
</dbReference>
<evidence type="ECO:0000256" key="1">
    <source>
        <dbReference type="ARBA" id="ARBA00045658"/>
    </source>
</evidence>
<dbReference type="PANTHER" id="PTHR13748">
    <property type="entry name" value="COBW-RELATED"/>
    <property type="match status" value="1"/>
</dbReference>
<evidence type="ECO:0000313" key="3">
    <source>
        <dbReference type="EMBL" id="MDH2051842.1"/>
    </source>
</evidence>
<evidence type="ECO:0000313" key="4">
    <source>
        <dbReference type="Proteomes" id="UP001161276"/>
    </source>
</evidence>
<gene>
    <name evidence="3" type="ORF">N5K24_15665</name>
</gene>
<dbReference type="Pfam" id="PF02492">
    <property type="entry name" value="cobW"/>
    <property type="match status" value="1"/>
</dbReference>